<evidence type="ECO:0000313" key="3">
    <source>
        <dbReference type="Proteomes" id="UP000887013"/>
    </source>
</evidence>
<gene>
    <name evidence="2" type="ORF">NPIL_480411</name>
</gene>
<feature type="region of interest" description="Disordered" evidence="1">
    <location>
        <begin position="22"/>
        <end position="56"/>
    </location>
</feature>
<comment type="caution">
    <text evidence="2">The sequence shown here is derived from an EMBL/GenBank/DDBJ whole genome shotgun (WGS) entry which is preliminary data.</text>
</comment>
<evidence type="ECO:0000313" key="2">
    <source>
        <dbReference type="EMBL" id="GFU59226.1"/>
    </source>
</evidence>
<proteinExistence type="predicted"/>
<protein>
    <submittedName>
        <fullName evidence="2">Uncharacterized protein</fullName>
    </submittedName>
</protein>
<feature type="compositionally biased region" description="Basic and acidic residues" evidence="1">
    <location>
        <begin position="39"/>
        <end position="51"/>
    </location>
</feature>
<name>A0A8X6UMY5_NEPPI</name>
<keyword evidence="3" id="KW-1185">Reference proteome</keyword>
<dbReference type="EMBL" id="BMAW01040325">
    <property type="protein sequence ID" value="GFU59226.1"/>
    <property type="molecule type" value="Genomic_DNA"/>
</dbReference>
<dbReference type="AlphaFoldDB" id="A0A8X6UMY5"/>
<evidence type="ECO:0000256" key="1">
    <source>
        <dbReference type="SAM" id="MobiDB-lite"/>
    </source>
</evidence>
<sequence length="76" mass="8363">MSIDRLKPALVPKEVVNIPAGVQRKEKGIPQPNEVLDTGEEKSTGSSKKQETTTMPQTIYRSSFDGCCAFVPDLLR</sequence>
<organism evidence="2 3">
    <name type="scientific">Nephila pilipes</name>
    <name type="common">Giant wood spider</name>
    <name type="synonym">Nephila maculata</name>
    <dbReference type="NCBI Taxonomy" id="299642"/>
    <lineage>
        <taxon>Eukaryota</taxon>
        <taxon>Metazoa</taxon>
        <taxon>Ecdysozoa</taxon>
        <taxon>Arthropoda</taxon>
        <taxon>Chelicerata</taxon>
        <taxon>Arachnida</taxon>
        <taxon>Araneae</taxon>
        <taxon>Araneomorphae</taxon>
        <taxon>Entelegynae</taxon>
        <taxon>Araneoidea</taxon>
        <taxon>Nephilidae</taxon>
        <taxon>Nephila</taxon>
    </lineage>
</organism>
<reference evidence="2" key="1">
    <citation type="submission" date="2020-08" db="EMBL/GenBank/DDBJ databases">
        <title>Multicomponent nature underlies the extraordinary mechanical properties of spider dragline silk.</title>
        <authorList>
            <person name="Kono N."/>
            <person name="Nakamura H."/>
            <person name="Mori M."/>
            <person name="Yoshida Y."/>
            <person name="Ohtoshi R."/>
            <person name="Malay A.D."/>
            <person name="Moran D.A.P."/>
            <person name="Tomita M."/>
            <person name="Numata K."/>
            <person name="Arakawa K."/>
        </authorList>
    </citation>
    <scope>NUCLEOTIDE SEQUENCE</scope>
</reference>
<accession>A0A8X6UMY5</accession>
<dbReference type="Proteomes" id="UP000887013">
    <property type="component" value="Unassembled WGS sequence"/>
</dbReference>